<feature type="region of interest" description="Disordered" evidence="1">
    <location>
        <begin position="374"/>
        <end position="403"/>
    </location>
</feature>
<dbReference type="GO" id="GO:0042144">
    <property type="term" value="P:vacuole fusion, non-autophagic"/>
    <property type="evidence" value="ECO:0007669"/>
    <property type="project" value="InterPro"/>
</dbReference>
<feature type="region of interest" description="Disordered" evidence="1">
    <location>
        <begin position="504"/>
        <end position="570"/>
    </location>
</feature>
<organism evidence="2 3">
    <name type="scientific">Austropuccinia psidii MF-1</name>
    <dbReference type="NCBI Taxonomy" id="1389203"/>
    <lineage>
        <taxon>Eukaryota</taxon>
        <taxon>Fungi</taxon>
        <taxon>Dikarya</taxon>
        <taxon>Basidiomycota</taxon>
        <taxon>Pucciniomycotina</taxon>
        <taxon>Pucciniomycetes</taxon>
        <taxon>Pucciniales</taxon>
        <taxon>Sphaerophragmiaceae</taxon>
        <taxon>Austropuccinia</taxon>
    </lineage>
</organism>
<dbReference type="Gene3D" id="1.20.1270.60">
    <property type="entry name" value="Arfaptin homology (AH) domain/BAR domain"/>
    <property type="match status" value="1"/>
</dbReference>
<feature type="compositionally biased region" description="Low complexity" evidence="1">
    <location>
        <begin position="543"/>
        <end position="555"/>
    </location>
</feature>
<gene>
    <name evidence="2" type="ORF">O181_011049</name>
</gene>
<dbReference type="InterPro" id="IPR027267">
    <property type="entry name" value="AH/BAR_dom_sf"/>
</dbReference>
<dbReference type="PANTHER" id="PTHR38407:SF1">
    <property type="entry name" value="PROTEIN IVY1"/>
    <property type="match status" value="1"/>
</dbReference>
<protein>
    <recommendedName>
        <fullName evidence="4">IMD domain-containing protein</fullName>
    </recommendedName>
</protein>
<feature type="region of interest" description="Disordered" evidence="1">
    <location>
        <begin position="1"/>
        <end position="33"/>
    </location>
</feature>
<evidence type="ECO:0000313" key="2">
    <source>
        <dbReference type="EMBL" id="MBW0471334.1"/>
    </source>
</evidence>
<dbReference type="AlphaFoldDB" id="A0A9Q3BTS6"/>
<dbReference type="EMBL" id="AVOT02002727">
    <property type="protein sequence ID" value="MBW0471334.1"/>
    <property type="molecule type" value="Genomic_DNA"/>
</dbReference>
<feature type="region of interest" description="Disordered" evidence="1">
    <location>
        <begin position="38"/>
        <end position="57"/>
    </location>
</feature>
<feature type="compositionally biased region" description="Low complexity" evidence="1">
    <location>
        <begin position="21"/>
        <end position="33"/>
    </location>
</feature>
<feature type="compositionally biased region" description="Polar residues" evidence="1">
    <location>
        <begin position="504"/>
        <end position="538"/>
    </location>
</feature>
<comment type="caution">
    <text evidence="2">The sequence shown here is derived from an EMBL/GenBank/DDBJ whole genome shotgun (WGS) entry which is preliminary data.</text>
</comment>
<proteinExistence type="predicted"/>
<feature type="compositionally biased region" description="Low complexity" evidence="1">
    <location>
        <begin position="448"/>
        <end position="458"/>
    </location>
</feature>
<sequence>MLNQSVHHQHQHHKFNSFSHQQSSSDYPQSISSQPSCINFDRRSSSSSTSTRSNPNLILSKSNLKDSINSFTNLLSAAKQYRLALSNLSHATSSFAIALEECARLKGSQSYPIYHHLNHLPTPSSSQILINPNSNIPNSKLQSAPNHQSDRIYDSDESSPAEKLLAASGLHFLTANLQQVLLNTFQNSFEIPLSNLFNSYQLNLTSQQTSYESELSIKTKAIRDTELKIIYQGSSRHSRNYPRDLGSFRKGLKQLQDQVEQVESLKQTYYHNIALGQREIWKKVADSASLVVKSEVEIYDRIASKPNSDPTLESMVTSIPDPFDCFKLSLNTNPSSNDEPEIYSILPPLSSMLSGPIGATRKSLDLNDPTTTLLGFGSDRPPGSNQSSLPKTLPDHPHLNSTNHWVDSITQQSPPRNDQGLITTDQTGLELRSSYPSITTQHIQPNLSSTHSPDSPSSAIASTNEPVSESTLRAKEWLTSTVLKGSSSVDVKIPPTLRNVVSLSSTDSTITPHQSGSRSSLNQTVTDESACRSETATTEKLVPSSSKSSSPIDPSGIDNHLPQNSSNSSISTMTKATITPMRDLPLIKEDSDPYHDQISIKSNSSLKGLHVLQNKPTTVKAEDLMNGEGDEVESLLGQGPPSGIDLSDSDI</sequence>
<dbReference type="OrthoDB" id="5594612at2759"/>
<dbReference type="Proteomes" id="UP000765509">
    <property type="component" value="Unassembled WGS sequence"/>
</dbReference>
<evidence type="ECO:0000256" key="1">
    <source>
        <dbReference type="SAM" id="MobiDB-lite"/>
    </source>
</evidence>
<evidence type="ECO:0008006" key="4">
    <source>
        <dbReference type="Google" id="ProtNLM"/>
    </source>
</evidence>
<evidence type="ECO:0000313" key="3">
    <source>
        <dbReference type="Proteomes" id="UP000765509"/>
    </source>
</evidence>
<accession>A0A9Q3BTS6</accession>
<name>A0A9Q3BTS6_9BASI</name>
<dbReference type="GO" id="GO:0000329">
    <property type="term" value="C:fungal-type vacuole membrane"/>
    <property type="evidence" value="ECO:0007669"/>
    <property type="project" value="InterPro"/>
</dbReference>
<feature type="compositionally biased region" description="Polar residues" evidence="1">
    <location>
        <begin position="561"/>
        <end position="570"/>
    </location>
</feature>
<feature type="region of interest" description="Disordered" evidence="1">
    <location>
        <begin position="443"/>
        <end position="471"/>
    </location>
</feature>
<keyword evidence="3" id="KW-1185">Reference proteome</keyword>
<reference evidence="2" key="1">
    <citation type="submission" date="2021-03" db="EMBL/GenBank/DDBJ databases">
        <title>Draft genome sequence of rust myrtle Austropuccinia psidii MF-1, a brazilian biotype.</title>
        <authorList>
            <person name="Quecine M.C."/>
            <person name="Pachon D.M.R."/>
            <person name="Bonatelli M.L."/>
            <person name="Correr F.H."/>
            <person name="Franceschini L.M."/>
            <person name="Leite T.F."/>
            <person name="Margarido G.R.A."/>
            <person name="Almeida C.A."/>
            <person name="Ferrarezi J.A."/>
            <person name="Labate C.A."/>
        </authorList>
    </citation>
    <scope>NUCLEOTIDE SEQUENCE</scope>
    <source>
        <strain evidence="2">MF-1</strain>
    </source>
</reference>
<feature type="region of interest" description="Disordered" evidence="1">
    <location>
        <begin position="132"/>
        <end position="156"/>
    </location>
</feature>
<dbReference type="PANTHER" id="PTHR38407">
    <property type="entry name" value="PROTEIN IVY1"/>
    <property type="match status" value="1"/>
</dbReference>
<feature type="compositionally biased region" description="Polar residues" evidence="1">
    <location>
        <begin position="459"/>
        <end position="471"/>
    </location>
</feature>
<dbReference type="GO" id="GO:0005543">
    <property type="term" value="F:phospholipid binding"/>
    <property type="evidence" value="ECO:0007669"/>
    <property type="project" value="InterPro"/>
</dbReference>
<dbReference type="InterPro" id="IPR037470">
    <property type="entry name" value="IVY1"/>
</dbReference>
<feature type="region of interest" description="Disordered" evidence="1">
    <location>
        <begin position="626"/>
        <end position="651"/>
    </location>
</feature>